<organism evidence="1 2">
    <name type="scientific">Rhizophagus irregularis (strain DAOM 181602 / DAOM 197198 / MUCL 43194)</name>
    <name type="common">Arbuscular mycorrhizal fungus</name>
    <name type="synonym">Glomus intraradices</name>
    <dbReference type="NCBI Taxonomy" id="747089"/>
    <lineage>
        <taxon>Eukaryota</taxon>
        <taxon>Fungi</taxon>
        <taxon>Fungi incertae sedis</taxon>
        <taxon>Mucoromycota</taxon>
        <taxon>Glomeromycotina</taxon>
        <taxon>Glomeromycetes</taxon>
        <taxon>Glomerales</taxon>
        <taxon>Glomeraceae</taxon>
        <taxon>Rhizophagus</taxon>
    </lineage>
</organism>
<gene>
    <name evidence="1" type="ORF">GLOIN_2v1840426</name>
</gene>
<name>A0A2P4Q4I4_RHIID</name>
<sequence>MPNKEIFIGYTFFRPEKVKRYTGADTIYSTRKGKSYILLHVNSLQKEKDMLTIVTNNRHIIKKYDKPYLINSDRPMMNTKYRISKYLTSVFCGLPIDIETRNKYFLRIRQLLLDKLVAIENRLKKQEKNRQTTTYIKFSHGNRTWYLGFYIPCSFCSNVCAYVMSNNRKVCQNCRSKVIVTPTPPTQNTFKNYCQSKQIVSKRIGVTYTKKVSMHSGTGNYLVTYSNLGINKQFKTMKEQEKYKKRFTNSLKTHKNKWNYTNNRFESKPIVSKHRLKRRGDILKKHYISNKELEFLFDQVTNRSEYNMLKDDIFINHSFNSEYFLELRKKKEATFERDDIKVAEQSTSVGKIIMVDDITTNLQELEIREQDNVLPWQEILNKFRRITKPEFHRGLNSVRDLDTLKKFYDGVRNKRRDHIVSNSYVKIQCDIRARKIKDGWCYKITEEKLVYKVLKQITGRVLLEFKMLIWEPRNELQIKEEKRCGISVKDKKAKSHSKRIEAGVKNVDCNMLESNWNKWNDLAFHRGGHWANF</sequence>
<accession>A0A2P4Q4I4</accession>
<dbReference type="Proteomes" id="UP000018888">
    <property type="component" value="Unassembled WGS sequence"/>
</dbReference>
<proteinExistence type="predicted"/>
<dbReference type="VEuPathDB" id="FungiDB:RhiirFUN_013566"/>
<keyword evidence="2" id="KW-1185">Reference proteome</keyword>
<reference evidence="1 2" key="2">
    <citation type="journal article" date="2018" name="New Phytol.">
        <title>High intraspecific genome diversity in the model arbuscular mycorrhizal symbiont Rhizophagus irregularis.</title>
        <authorList>
            <person name="Chen E.C.H."/>
            <person name="Morin E."/>
            <person name="Beaudet D."/>
            <person name="Noel J."/>
            <person name="Yildirir G."/>
            <person name="Ndikumana S."/>
            <person name="Charron P."/>
            <person name="St-Onge C."/>
            <person name="Giorgi J."/>
            <person name="Kruger M."/>
            <person name="Marton T."/>
            <person name="Ropars J."/>
            <person name="Grigoriev I.V."/>
            <person name="Hainaut M."/>
            <person name="Henrissat B."/>
            <person name="Roux C."/>
            <person name="Martin F."/>
            <person name="Corradi N."/>
        </authorList>
    </citation>
    <scope>NUCLEOTIDE SEQUENCE [LARGE SCALE GENOMIC DNA]</scope>
    <source>
        <strain evidence="1 2">DAOM 197198</strain>
    </source>
</reference>
<reference evidence="1 2" key="1">
    <citation type="journal article" date="2013" name="Proc. Natl. Acad. Sci. U.S.A.">
        <title>Genome of an arbuscular mycorrhizal fungus provides insight into the oldest plant symbiosis.</title>
        <authorList>
            <person name="Tisserant E."/>
            <person name="Malbreil M."/>
            <person name="Kuo A."/>
            <person name="Kohler A."/>
            <person name="Symeonidi A."/>
            <person name="Balestrini R."/>
            <person name="Charron P."/>
            <person name="Duensing N."/>
            <person name="Frei Dit Frey N."/>
            <person name="Gianinazzi-Pearson V."/>
            <person name="Gilbert L.B."/>
            <person name="Handa Y."/>
            <person name="Herr J.R."/>
            <person name="Hijri M."/>
            <person name="Koul R."/>
            <person name="Kawaguchi M."/>
            <person name="Krajinski F."/>
            <person name="Lammers P.J."/>
            <person name="Masclaux F.G."/>
            <person name="Murat C."/>
            <person name="Morin E."/>
            <person name="Ndikumana S."/>
            <person name="Pagni M."/>
            <person name="Petitpierre D."/>
            <person name="Requena N."/>
            <person name="Rosikiewicz P."/>
            <person name="Riley R."/>
            <person name="Saito K."/>
            <person name="San Clemente H."/>
            <person name="Shapiro H."/>
            <person name="van Tuinen D."/>
            <person name="Becard G."/>
            <person name="Bonfante P."/>
            <person name="Paszkowski U."/>
            <person name="Shachar-Hill Y.Y."/>
            <person name="Tuskan G.A."/>
            <person name="Young P.W."/>
            <person name="Sanders I.R."/>
            <person name="Henrissat B."/>
            <person name="Rensing S.A."/>
            <person name="Grigoriev I.V."/>
            <person name="Corradi N."/>
            <person name="Roux C."/>
            <person name="Martin F."/>
        </authorList>
    </citation>
    <scope>NUCLEOTIDE SEQUENCE [LARGE SCALE GENOMIC DNA]</scope>
    <source>
        <strain evidence="1 2">DAOM 197198</strain>
    </source>
</reference>
<dbReference type="AlphaFoldDB" id="A0A2P4Q4I4"/>
<evidence type="ECO:0000313" key="2">
    <source>
        <dbReference type="Proteomes" id="UP000018888"/>
    </source>
</evidence>
<dbReference type="EMBL" id="AUPC02000094">
    <property type="protein sequence ID" value="POG72536.1"/>
    <property type="molecule type" value="Genomic_DNA"/>
</dbReference>
<comment type="caution">
    <text evidence="1">The sequence shown here is derived from an EMBL/GenBank/DDBJ whole genome shotgun (WGS) entry which is preliminary data.</text>
</comment>
<protein>
    <submittedName>
        <fullName evidence="1">Uncharacterized protein</fullName>
    </submittedName>
</protein>
<evidence type="ECO:0000313" key="1">
    <source>
        <dbReference type="EMBL" id="POG72536.1"/>
    </source>
</evidence>